<keyword evidence="3" id="KW-0547">Nucleotide-binding</keyword>
<feature type="domain" description="DUF4143" evidence="2">
    <location>
        <begin position="227"/>
        <end position="390"/>
    </location>
</feature>
<reference evidence="3" key="1">
    <citation type="submission" date="2022-09" db="EMBL/GenBank/DDBJ databases">
        <title>Eubacterium sp. LFL-14 isolated from human feces.</title>
        <authorList>
            <person name="Liu F."/>
        </authorList>
    </citation>
    <scope>NUCLEOTIDE SEQUENCE</scope>
    <source>
        <strain evidence="3">LFL-14</strain>
    </source>
</reference>
<dbReference type="InterPro" id="IPR027417">
    <property type="entry name" value="P-loop_NTPase"/>
</dbReference>
<evidence type="ECO:0000313" key="3">
    <source>
        <dbReference type="EMBL" id="MCT7399579.1"/>
    </source>
</evidence>
<dbReference type="InterPro" id="IPR011335">
    <property type="entry name" value="Restrct_endonuc-II-like"/>
</dbReference>
<name>A0ABT2M221_9FIRM</name>
<dbReference type="SUPFAM" id="SSF52980">
    <property type="entry name" value="Restriction endonuclease-like"/>
    <property type="match status" value="1"/>
</dbReference>
<accession>A0ABT2M221</accession>
<dbReference type="EMBL" id="JAODBU010000011">
    <property type="protein sequence ID" value="MCT7399579.1"/>
    <property type="molecule type" value="Genomic_DNA"/>
</dbReference>
<dbReference type="RefSeq" id="WP_260978929.1">
    <property type="nucleotide sequence ID" value="NZ_JAODBU010000011.1"/>
</dbReference>
<dbReference type="InterPro" id="IPR041682">
    <property type="entry name" value="AAA_14"/>
</dbReference>
<dbReference type="GO" id="GO:0005524">
    <property type="term" value="F:ATP binding"/>
    <property type="evidence" value="ECO:0007669"/>
    <property type="project" value="UniProtKB-KW"/>
</dbReference>
<dbReference type="PANTHER" id="PTHR33295">
    <property type="entry name" value="ATPASE"/>
    <property type="match status" value="1"/>
</dbReference>
<evidence type="ECO:0000259" key="2">
    <source>
        <dbReference type="Pfam" id="PF13635"/>
    </source>
</evidence>
<evidence type="ECO:0000313" key="4">
    <source>
        <dbReference type="Proteomes" id="UP001431199"/>
    </source>
</evidence>
<dbReference type="InterPro" id="IPR025420">
    <property type="entry name" value="DUF4143"/>
</dbReference>
<dbReference type="PANTHER" id="PTHR33295:SF7">
    <property type="entry name" value="ATPASE"/>
    <property type="match status" value="1"/>
</dbReference>
<comment type="caution">
    <text evidence="3">The sequence shown here is derived from an EMBL/GenBank/DDBJ whole genome shotgun (WGS) entry which is preliminary data.</text>
</comment>
<organism evidence="3 4">
    <name type="scientific">Eubacterium album</name>
    <dbReference type="NCBI Taxonomy" id="2978477"/>
    <lineage>
        <taxon>Bacteria</taxon>
        <taxon>Bacillati</taxon>
        <taxon>Bacillota</taxon>
        <taxon>Clostridia</taxon>
        <taxon>Eubacteriales</taxon>
        <taxon>Eubacteriaceae</taxon>
        <taxon>Eubacterium</taxon>
    </lineage>
</organism>
<keyword evidence="4" id="KW-1185">Reference proteome</keyword>
<sequence>MTYLKRKADYYLQEWKNNSDRYPLIIKGARQVGKTETIRRFAKSNYKNIIEINFITEPKYKSIIEEGFAVESIVRLISRIDPTKQFEENETLIFFDEIQDFPEIATALKFFKENGKYDVICSGSLLGVQYHRIASISVGYKTDYQMFSMDFEEFLWAKGYSNKDISDMLVHMLKEKAFTEIEYQVYSNLFLEYCILGGMPNIVSTYIEKGTFEGSLALQRQLNNDYENDIVKYAEGLDKAKILSVYQSIPAQLAKENRKFQYSKVSKGGRAKEYMGCVEWLKNAGLVNVCYCLGFAELPLKGNIDDSKFKVYMADTGILISNLDDESQIDLRANKNMGIYKGALYENFAAEALIKQGYGLYYYKKENSSLEEDFFIRSANELIPIEVKANNNRSKSLGQLINSEKYSDIKHGIKFTTGNIGINNNIITFPYFCIFLLKRYMDKQDIFK</sequence>
<evidence type="ECO:0000259" key="1">
    <source>
        <dbReference type="Pfam" id="PF13173"/>
    </source>
</evidence>
<dbReference type="Gene3D" id="3.40.50.300">
    <property type="entry name" value="P-loop containing nucleotide triphosphate hydrolases"/>
    <property type="match status" value="1"/>
</dbReference>
<dbReference type="Proteomes" id="UP001431199">
    <property type="component" value="Unassembled WGS sequence"/>
</dbReference>
<feature type="domain" description="AAA" evidence="1">
    <location>
        <begin position="21"/>
        <end position="155"/>
    </location>
</feature>
<proteinExistence type="predicted"/>
<dbReference type="SUPFAM" id="SSF52540">
    <property type="entry name" value="P-loop containing nucleoside triphosphate hydrolases"/>
    <property type="match status" value="1"/>
</dbReference>
<gene>
    <name evidence="3" type="ORF">N5B56_10855</name>
</gene>
<dbReference type="Pfam" id="PF13635">
    <property type="entry name" value="DUF4143"/>
    <property type="match status" value="1"/>
</dbReference>
<dbReference type="Pfam" id="PF13173">
    <property type="entry name" value="AAA_14"/>
    <property type="match status" value="1"/>
</dbReference>
<protein>
    <submittedName>
        <fullName evidence="3">ATP-binding protein</fullName>
    </submittedName>
</protein>
<keyword evidence="3" id="KW-0067">ATP-binding</keyword>